<gene>
    <name evidence="7" type="ORF">H740_03893</name>
</gene>
<evidence type="ECO:0000256" key="3">
    <source>
        <dbReference type="ARBA" id="ARBA00022630"/>
    </source>
</evidence>
<evidence type="ECO:0000313" key="7">
    <source>
        <dbReference type="EMBL" id="EMG30939.1"/>
    </source>
</evidence>
<dbReference type="GO" id="GO:0003677">
    <property type="term" value="F:DNA binding"/>
    <property type="evidence" value="ECO:0007669"/>
    <property type="project" value="UniProtKB-KW"/>
</dbReference>
<evidence type="ECO:0000313" key="8">
    <source>
        <dbReference type="Proteomes" id="UP000011782"/>
    </source>
</evidence>
<dbReference type="STRING" id="1073353.H740_03893"/>
<comment type="pathway">
    <text evidence="2 6">One-carbon metabolism; tetrahydrofolate interconversion.</text>
</comment>
<keyword evidence="4 6" id="KW-0274">FAD</keyword>
<accession>M3I2V1</accession>
<protein>
    <recommendedName>
        <fullName evidence="6">Methylenetetrahydrofolate reductase</fullName>
    </recommendedName>
</protein>
<evidence type="ECO:0000256" key="4">
    <source>
        <dbReference type="ARBA" id="ARBA00022827"/>
    </source>
</evidence>
<comment type="caution">
    <text evidence="7">The sequence shown here is derived from an EMBL/GenBank/DDBJ whole genome shotgun (WGS) entry which is preliminary data.</text>
</comment>
<dbReference type="SUPFAM" id="SSF51730">
    <property type="entry name" value="FAD-linked oxidoreductase"/>
    <property type="match status" value="1"/>
</dbReference>
<dbReference type="Gene3D" id="3.20.20.220">
    <property type="match status" value="1"/>
</dbReference>
<dbReference type="AlphaFoldDB" id="M3I2V1"/>
<sequence length="359" mass="40368">MPLLPLKFTARAALLAQILAGLENPLKFDAEQICRSRLIIYPAHAPSQRKFNRKRRGFLHFKFGNFMLKEKILNKEKGLVLYGLTPPKAEFEESKLRDISDRWTGRIEGINADGLVLYEVQDESERNDSERTFEFSGTLSPEIYYRDYLSVATPSVFYRVASGYNEDGFRAALAAQSSNLNVLVGATSSSQKVRLNLARAYEIAGEFENLAVGGVCIAERHAKKGDEPQRVREKIAAGAKFFISQAIFDAQMTRKFLEDCAAAKITEPIFLTFSTAGNPKTLEFIKWLGVSVPSSVEDRLNASEDYLAQSCEIIKEIWRELKQFGDENGLNLSANIESVMAKRAEIEASLELAREFRLL</sequence>
<dbReference type="InterPro" id="IPR029041">
    <property type="entry name" value="FAD-linked_oxidoreductase-like"/>
</dbReference>
<comment type="cofactor">
    <cofactor evidence="1 6">
        <name>FAD</name>
        <dbReference type="ChEBI" id="CHEBI:57692"/>
    </cofactor>
</comment>
<dbReference type="Proteomes" id="UP000011782">
    <property type="component" value="Unassembled WGS sequence"/>
</dbReference>
<proteinExistence type="inferred from homology"/>
<dbReference type="GO" id="GO:0004489">
    <property type="term" value="F:methylenetetrahydrofolate reductase [NAD(P)H] activity"/>
    <property type="evidence" value="ECO:0007669"/>
    <property type="project" value="InterPro"/>
</dbReference>
<organism evidence="7 8">
    <name type="scientific">Campylobacter showae CC57C</name>
    <dbReference type="NCBI Taxonomy" id="1073353"/>
    <lineage>
        <taxon>Bacteria</taxon>
        <taxon>Pseudomonadati</taxon>
        <taxon>Campylobacterota</taxon>
        <taxon>Epsilonproteobacteria</taxon>
        <taxon>Campylobacterales</taxon>
        <taxon>Campylobacteraceae</taxon>
        <taxon>Campylobacter</taxon>
    </lineage>
</organism>
<dbReference type="InterPro" id="IPR003171">
    <property type="entry name" value="Mehydrof_redctse-like"/>
</dbReference>
<keyword evidence="5 6" id="KW-0560">Oxidoreductase</keyword>
<dbReference type="UniPathway" id="UPA00193"/>
<keyword evidence="3 6" id="KW-0285">Flavoprotein</keyword>
<comment type="similarity">
    <text evidence="6">Belongs to the methylenetetrahydrofolate reductase family.</text>
</comment>
<dbReference type="GO" id="GO:0035999">
    <property type="term" value="P:tetrahydrofolate interconversion"/>
    <property type="evidence" value="ECO:0007669"/>
    <property type="project" value="UniProtKB-UniPathway"/>
</dbReference>
<reference evidence="7 8" key="1">
    <citation type="submission" date="2013-02" db="EMBL/GenBank/DDBJ databases">
        <title>Co-occurrence of anaerobic bacteria in colorectal carcinomas.</title>
        <authorList>
            <person name="Holt R.A."/>
            <person name="Warren R.L."/>
            <person name="Allen-Vercoe E."/>
            <person name="Pleasance S."/>
            <person name="Freeman D.J."/>
            <person name="Watson P."/>
            <person name="Moore R."/>
            <person name="Cochrane K."/>
        </authorList>
    </citation>
    <scope>NUCLEOTIDE SEQUENCE [LARGE SCALE GENOMIC DNA]</scope>
    <source>
        <strain evidence="7 8">CC57C</strain>
    </source>
</reference>
<evidence type="ECO:0000256" key="2">
    <source>
        <dbReference type="ARBA" id="ARBA00004777"/>
    </source>
</evidence>
<evidence type="ECO:0000256" key="1">
    <source>
        <dbReference type="ARBA" id="ARBA00001974"/>
    </source>
</evidence>
<dbReference type="PATRIC" id="fig|1073353.3.peg.837"/>
<evidence type="ECO:0000256" key="6">
    <source>
        <dbReference type="RuleBase" id="RU003862"/>
    </source>
</evidence>
<evidence type="ECO:0000256" key="5">
    <source>
        <dbReference type="ARBA" id="ARBA00023002"/>
    </source>
</evidence>
<keyword evidence="7" id="KW-0238">DNA-binding</keyword>
<name>M3I2V1_9BACT</name>
<dbReference type="EMBL" id="AOTD01000099">
    <property type="protein sequence ID" value="EMG30939.1"/>
    <property type="molecule type" value="Genomic_DNA"/>
</dbReference>
<dbReference type="Pfam" id="PF02219">
    <property type="entry name" value="MTHFR"/>
    <property type="match status" value="1"/>
</dbReference>
<dbReference type="GO" id="GO:0006555">
    <property type="term" value="P:methionine metabolic process"/>
    <property type="evidence" value="ECO:0007669"/>
    <property type="project" value="InterPro"/>
</dbReference>